<name>A0A8H6S1F2_9AGAR</name>
<organism evidence="2 3">
    <name type="scientific">Mycena indigotica</name>
    <dbReference type="NCBI Taxonomy" id="2126181"/>
    <lineage>
        <taxon>Eukaryota</taxon>
        <taxon>Fungi</taxon>
        <taxon>Dikarya</taxon>
        <taxon>Basidiomycota</taxon>
        <taxon>Agaricomycotina</taxon>
        <taxon>Agaricomycetes</taxon>
        <taxon>Agaricomycetidae</taxon>
        <taxon>Agaricales</taxon>
        <taxon>Marasmiineae</taxon>
        <taxon>Mycenaceae</taxon>
        <taxon>Mycena</taxon>
    </lineage>
</organism>
<dbReference type="AlphaFoldDB" id="A0A8H6S1F2"/>
<reference evidence="2" key="1">
    <citation type="submission" date="2020-05" db="EMBL/GenBank/DDBJ databases">
        <title>Mycena genomes resolve the evolution of fungal bioluminescence.</title>
        <authorList>
            <person name="Tsai I.J."/>
        </authorList>
    </citation>
    <scope>NUCLEOTIDE SEQUENCE</scope>
    <source>
        <strain evidence="2">171206Taipei</strain>
    </source>
</reference>
<dbReference type="RefSeq" id="XP_037214276.1">
    <property type="nucleotide sequence ID" value="XM_037369070.1"/>
</dbReference>
<accession>A0A8H6S1F2</accession>
<dbReference type="Proteomes" id="UP000636479">
    <property type="component" value="Unassembled WGS sequence"/>
</dbReference>
<sequence length="412" mass="46803">MHWRRNPSESPPTSPNPDQSIQNRNGKEEITIRVENRPVIRRGAGKRSKSYTDAYRAKRALCRILHEKGWSASDITRETGITGGTVYPALKNALELVRMVDGKPVRRTQLDRDDVTQDEKLVDKGLLAFLTANNVNTSRVTNECADASSESEQDQSEPDSAPNPAIAKNPTNRTLTASDRALCRILHRRYWSYEQIARAFGYRRPGSTSPVYRAVNYYPSTDDISQDENIVSRARLRELIAREVLHPPVGKGPRVHYVNKSQANTLRHSPHGISASPSPEAQYPEERTGVTSQAFRQVPGPSSTYPIQTHYYTHYNARNPHDRGAHTIDYSLREFLANIRPEIDLSSHLALFLYRGVDTIVKLRAMKNWEDADLREALKDWFQIGHWRQGLAGFVPLSDYELLALRQAIRKL</sequence>
<feature type="region of interest" description="Disordered" evidence="1">
    <location>
        <begin position="142"/>
        <end position="173"/>
    </location>
</feature>
<dbReference type="OrthoDB" id="3124767at2759"/>
<evidence type="ECO:0000313" key="3">
    <source>
        <dbReference type="Proteomes" id="UP000636479"/>
    </source>
</evidence>
<protein>
    <submittedName>
        <fullName evidence="2">Uncharacterized protein</fullName>
    </submittedName>
</protein>
<dbReference type="EMBL" id="JACAZF010000013">
    <property type="protein sequence ID" value="KAF7291154.1"/>
    <property type="molecule type" value="Genomic_DNA"/>
</dbReference>
<dbReference type="GeneID" id="59351586"/>
<proteinExistence type="predicted"/>
<comment type="caution">
    <text evidence="2">The sequence shown here is derived from an EMBL/GenBank/DDBJ whole genome shotgun (WGS) entry which is preliminary data.</text>
</comment>
<gene>
    <name evidence="2" type="ORF">MIND_01258600</name>
</gene>
<evidence type="ECO:0000256" key="1">
    <source>
        <dbReference type="SAM" id="MobiDB-lite"/>
    </source>
</evidence>
<feature type="region of interest" description="Disordered" evidence="1">
    <location>
        <begin position="267"/>
        <end position="287"/>
    </location>
</feature>
<evidence type="ECO:0000313" key="2">
    <source>
        <dbReference type="EMBL" id="KAF7291154.1"/>
    </source>
</evidence>
<keyword evidence="3" id="KW-1185">Reference proteome</keyword>
<feature type="region of interest" description="Disordered" evidence="1">
    <location>
        <begin position="1"/>
        <end position="31"/>
    </location>
</feature>